<dbReference type="InterPro" id="IPR042000">
    <property type="entry name" value="Sortase_D_2"/>
</dbReference>
<dbReference type="EMBL" id="JAUSWA010000028">
    <property type="protein sequence ID" value="MDQ0495903.1"/>
    <property type="molecule type" value="Genomic_DNA"/>
</dbReference>
<evidence type="ECO:0000256" key="1">
    <source>
        <dbReference type="ARBA" id="ARBA00022801"/>
    </source>
</evidence>
<evidence type="ECO:0000313" key="4">
    <source>
        <dbReference type="EMBL" id="MDQ0495903.1"/>
    </source>
</evidence>
<keyword evidence="3" id="KW-0472">Membrane</keyword>
<gene>
    <name evidence="4" type="ORF">QOZ95_004086</name>
</gene>
<sequence>MRKLAYVSIILGIIIMLFPTVNEWMENQKQKELLQEAESLSNTDKSTLTPEMIKGYTQLSSWLTNTAAADGSQSSETTSSSSAEEPAPIATIQIDRIGLELPVLEGATRDHMRYAAVHMSETAALGQVGNAAIAAHRSRTTGRLFNRLNEVKIGDQILIHTRSEKYLYKVYNISIVAPSNVSVLKSSKEKKLLTLITCDPLVNPTHRLIVHAKQLS</sequence>
<accession>A0ABU0L3Q5</accession>
<evidence type="ECO:0000313" key="5">
    <source>
        <dbReference type="Proteomes" id="UP001242811"/>
    </source>
</evidence>
<organism evidence="4 5">
    <name type="scientific">Paenibacillus brasilensis</name>
    <dbReference type="NCBI Taxonomy" id="128574"/>
    <lineage>
        <taxon>Bacteria</taxon>
        <taxon>Bacillati</taxon>
        <taxon>Bacillota</taxon>
        <taxon>Bacilli</taxon>
        <taxon>Bacillales</taxon>
        <taxon>Paenibacillaceae</taxon>
        <taxon>Paenibacillus</taxon>
    </lineage>
</organism>
<dbReference type="NCBIfam" id="TIGR01076">
    <property type="entry name" value="sortase_fam"/>
    <property type="match status" value="1"/>
</dbReference>
<name>A0ABU0L3Q5_9BACL</name>
<comment type="caution">
    <text evidence="4">The sequence shown here is derived from an EMBL/GenBank/DDBJ whole genome shotgun (WGS) entry which is preliminary data.</text>
</comment>
<protein>
    <submittedName>
        <fullName evidence="4">Sortase A</fullName>
        <ecNumber evidence="4">3.4.22.70</ecNumber>
    </submittedName>
</protein>
<dbReference type="InterPro" id="IPR023365">
    <property type="entry name" value="Sortase_dom-sf"/>
</dbReference>
<feature type="transmembrane region" description="Helical" evidence="3">
    <location>
        <begin position="6"/>
        <end position="25"/>
    </location>
</feature>
<feature type="compositionally biased region" description="Low complexity" evidence="2">
    <location>
        <begin position="72"/>
        <end position="86"/>
    </location>
</feature>
<keyword evidence="3" id="KW-1133">Transmembrane helix</keyword>
<dbReference type="InterPro" id="IPR005754">
    <property type="entry name" value="Sortase"/>
</dbReference>
<reference evidence="4 5" key="1">
    <citation type="submission" date="2023-07" db="EMBL/GenBank/DDBJ databases">
        <title>Genomic Encyclopedia of Type Strains, Phase IV (KMG-IV): sequencing the most valuable type-strain genomes for metagenomic binning, comparative biology and taxonomic classification.</title>
        <authorList>
            <person name="Goeker M."/>
        </authorList>
    </citation>
    <scope>NUCLEOTIDE SEQUENCE [LARGE SCALE GENOMIC DNA]</scope>
    <source>
        <strain evidence="4 5">DSM 14914</strain>
    </source>
</reference>
<evidence type="ECO:0000256" key="3">
    <source>
        <dbReference type="SAM" id="Phobius"/>
    </source>
</evidence>
<evidence type="ECO:0000256" key="2">
    <source>
        <dbReference type="SAM" id="MobiDB-lite"/>
    </source>
</evidence>
<keyword evidence="5" id="KW-1185">Reference proteome</keyword>
<dbReference type="EC" id="3.4.22.70" evidence="4"/>
<keyword evidence="1 4" id="KW-0378">Hydrolase</keyword>
<feature type="region of interest" description="Disordered" evidence="2">
    <location>
        <begin position="67"/>
        <end position="86"/>
    </location>
</feature>
<keyword evidence="3" id="KW-0812">Transmembrane</keyword>
<dbReference type="RefSeq" id="WP_244316223.1">
    <property type="nucleotide sequence ID" value="NZ_CP045298.1"/>
</dbReference>
<dbReference type="Gene3D" id="2.40.260.10">
    <property type="entry name" value="Sortase"/>
    <property type="match status" value="1"/>
</dbReference>
<dbReference type="SUPFAM" id="SSF63817">
    <property type="entry name" value="Sortase"/>
    <property type="match status" value="1"/>
</dbReference>
<dbReference type="CDD" id="cd06166">
    <property type="entry name" value="Sortase_D_2"/>
    <property type="match status" value="1"/>
</dbReference>
<proteinExistence type="predicted"/>
<dbReference type="GO" id="GO:0016787">
    <property type="term" value="F:hydrolase activity"/>
    <property type="evidence" value="ECO:0007669"/>
    <property type="project" value="UniProtKB-KW"/>
</dbReference>
<dbReference type="Proteomes" id="UP001242811">
    <property type="component" value="Unassembled WGS sequence"/>
</dbReference>
<dbReference type="Pfam" id="PF04203">
    <property type="entry name" value="Sortase"/>
    <property type="match status" value="1"/>
</dbReference>